<gene>
    <name evidence="2" type="ORF">IRJ16_12740</name>
</gene>
<evidence type="ECO:0000313" key="3">
    <source>
        <dbReference type="Proteomes" id="UP000622475"/>
    </source>
</evidence>
<dbReference type="NCBIfam" id="TIGR00229">
    <property type="entry name" value="sensory_box"/>
    <property type="match status" value="1"/>
</dbReference>
<sequence length="202" mass="22923">MEQFEQIKKLLDNSQFYYIITTAMDGNYSYVNGNYARAFSHIDADMVGKPYYITMHPDDMKVCEQTAAKCFASPDRSFPATIRKHNGKGGYINTQWEYRAMFDEHGAPAGLFCLGYDITKYVAANEQLEVAISQIKHKNDMLEQIGWEQSHIIRKPLANIIGLVGILSKMDLDQNMTNICKMLLQSAAELDDAIYGIVQKTN</sequence>
<dbReference type="InterPro" id="IPR036097">
    <property type="entry name" value="HisK_dim/P_sf"/>
</dbReference>
<evidence type="ECO:0000313" key="2">
    <source>
        <dbReference type="EMBL" id="MBE9662753.1"/>
    </source>
</evidence>
<dbReference type="AlphaFoldDB" id="A0A929KZD9"/>
<dbReference type="GO" id="GO:0000155">
    <property type="term" value="F:phosphorelay sensor kinase activity"/>
    <property type="evidence" value="ECO:0007669"/>
    <property type="project" value="InterPro"/>
</dbReference>
<dbReference type="Proteomes" id="UP000622475">
    <property type="component" value="Unassembled WGS sequence"/>
</dbReference>
<dbReference type="EMBL" id="JADFFL010000004">
    <property type="protein sequence ID" value="MBE9662753.1"/>
    <property type="molecule type" value="Genomic_DNA"/>
</dbReference>
<dbReference type="Pfam" id="PF08448">
    <property type="entry name" value="PAS_4"/>
    <property type="match status" value="1"/>
</dbReference>
<evidence type="ECO:0000259" key="1">
    <source>
        <dbReference type="Pfam" id="PF08448"/>
    </source>
</evidence>
<dbReference type="Gene3D" id="1.10.287.130">
    <property type="match status" value="1"/>
</dbReference>
<dbReference type="CDD" id="cd00130">
    <property type="entry name" value="PAS"/>
    <property type="match status" value="1"/>
</dbReference>
<dbReference type="SUPFAM" id="SSF47384">
    <property type="entry name" value="Homodimeric domain of signal transducing histidine kinase"/>
    <property type="match status" value="1"/>
</dbReference>
<keyword evidence="3" id="KW-1185">Reference proteome</keyword>
<dbReference type="InterPro" id="IPR013656">
    <property type="entry name" value="PAS_4"/>
</dbReference>
<proteinExistence type="predicted"/>
<comment type="caution">
    <text evidence="2">The sequence shown here is derived from an EMBL/GenBank/DDBJ whole genome shotgun (WGS) entry which is preliminary data.</text>
</comment>
<dbReference type="InterPro" id="IPR035965">
    <property type="entry name" value="PAS-like_dom_sf"/>
</dbReference>
<reference evidence="2" key="1">
    <citation type="submission" date="2020-10" db="EMBL/GenBank/DDBJ databases">
        <title>Mucilaginibacter mali sp. nov., isolated from rhizosphere soil of apple orchard.</title>
        <authorList>
            <person name="Lee J.-S."/>
            <person name="Kim H.S."/>
            <person name="Kim J.-S."/>
        </authorList>
    </citation>
    <scope>NUCLEOTIDE SEQUENCE</scope>
    <source>
        <strain evidence="2">KCTC 22746</strain>
    </source>
</reference>
<dbReference type="SUPFAM" id="SSF55785">
    <property type="entry name" value="PYP-like sensor domain (PAS domain)"/>
    <property type="match status" value="1"/>
</dbReference>
<feature type="domain" description="PAS fold-4" evidence="1">
    <location>
        <begin position="12"/>
        <end position="120"/>
    </location>
</feature>
<organism evidence="2 3">
    <name type="scientific">Mucilaginibacter myungsuensis</name>
    <dbReference type="NCBI Taxonomy" id="649104"/>
    <lineage>
        <taxon>Bacteria</taxon>
        <taxon>Pseudomonadati</taxon>
        <taxon>Bacteroidota</taxon>
        <taxon>Sphingobacteriia</taxon>
        <taxon>Sphingobacteriales</taxon>
        <taxon>Sphingobacteriaceae</taxon>
        <taxon>Mucilaginibacter</taxon>
    </lineage>
</organism>
<protein>
    <submittedName>
        <fullName evidence="2">PAS domain-containing protein</fullName>
    </submittedName>
</protein>
<dbReference type="InterPro" id="IPR000014">
    <property type="entry name" value="PAS"/>
</dbReference>
<name>A0A929KZD9_9SPHI</name>
<accession>A0A929KZD9</accession>
<dbReference type="RefSeq" id="WP_194111978.1">
    <property type="nucleotide sequence ID" value="NZ_JADFFL010000004.1"/>
</dbReference>
<dbReference type="Gene3D" id="3.30.450.20">
    <property type="entry name" value="PAS domain"/>
    <property type="match status" value="1"/>
</dbReference>